<evidence type="ECO:0000256" key="1">
    <source>
        <dbReference type="ARBA" id="ARBA00022670"/>
    </source>
</evidence>
<dbReference type="PANTHER" id="PTHR30471">
    <property type="entry name" value="DNA REPAIR PROTEIN RADC"/>
    <property type="match status" value="1"/>
</dbReference>
<dbReference type="Proteomes" id="UP000324194">
    <property type="component" value="Chromosome 1"/>
</dbReference>
<evidence type="ECO:0000313" key="8">
    <source>
        <dbReference type="EMBL" id="VVC74899.1"/>
    </source>
</evidence>
<dbReference type="RefSeq" id="WP_148337720.1">
    <property type="nucleotide sequence ID" value="NZ_LR699119.1"/>
</dbReference>
<dbReference type="GO" id="GO:0046872">
    <property type="term" value="F:metal ion binding"/>
    <property type="evidence" value="ECO:0007669"/>
    <property type="project" value="UniProtKB-KW"/>
</dbReference>
<dbReference type="Gene3D" id="3.40.140.10">
    <property type="entry name" value="Cytidine Deaminase, domain 2"/>
    <property type="match status" value="1"/>
</dbReference>
<dbReference type="Pfam" id="PF04002">
    <property type="entry name" value="RadC"/>
    <property type="match status" value="1"/>
</dbReference>
<gene>
    <name evidence="8" type="ORF">AQUSIP_01730</name>
</gene>
<name>A0A5E4PDA7_9COXI</name>
<dbReference type="InterPro" id="IPR001405">
    <property type="entry name" value="UPF0758"/>
</dbReference>
<dbReference type="NCBIfam" id="TIGR00608">
    <property type="entry name" value="radc"/>
    <property type="match status" value="1"/>
</dbReference>
<evidence type="ECO:0000259" key="7">
    <source>
        <dbReference type="PROSITE" id="PS50249"/>
    </source>
</evidence>
<dbReference type="PANTHER" id="PTHR30471:SF3">
    <property type="entry name" value="UPF0758 PROTEIN YEES-RELATED"/>
    <property type="match status" value="1"/>
</dbReference>
<dbReference type="CDD" id="cd08071">
    <property type="entry name" value="MPN_DUF2466"/>
    <property type="match status" value="1"/>
</dbReference>
<keyword evidence="5" id="KW-0482">Metalloprotease</keyword>
<dbReference type="NCBIfam" id="NF000642">
    <property type="entry name" value="PRK00024.1"/>
    <property type="match status" value="1"/>
</dbReference>
<dbReference type="InterPro" id="IPR020891">
    <property type="entry name" value="UPF0758_CS"/>
</dbReference>
<evidence type="ECO:0000256" key="3">
    <source>
        <dbReference type="ARBA" id="ARBA00022801"/>
    </source>
</evidence>
<dbReference type="SUPFAM" id="SSF102712">
    <property type="entry name" value="JAB1/MPN domain"/>
    <property type="match status" value="1"/>
</dbReference>
<dbReference type="InterPro" id="IPR046778">
    <property type="entry name" value="UPF0758_N"/>
</dbReference>
<dbReference type="SUPFAM" id="SSF47781">
    <property type="entry name" value="RuvA domain 2-like"/>
    <property type="match status" value="1"/>
</dbReference>
<dbReference type="KEGG" id="asip:AQUSIP_01730"/>
<evidence type="ECO:0000256" key="2">
    <source>
        <dbReference type="ARBA" id="ARBA00022723"/>
    </source>
</evidence>
<dbReference type="AlphaFoldDB" id="A0A5E4PDA7"/>
<evidence type="ECO:0000256" key="4">
    <source>
        <dbReference type="ARBA" id="ARBA00022833"/>
    </source>
</evidence>
<dbReference type="Pfam" id="PF20582">
    <property type="entry name" value="UPF0758_N"/>
    <property type="match status" value="1"/>
</dbReference>
<organism evidence="8 9">
    <name type="scientific">Aquicella siphonis</name>
    <dbReference type="NCBI Taxonomy" id="254247"/>
    <lineage>
        <taxon>Bacteria</taxon>
        <taxon>Pseudomonadati</taxon>
        <taxon>Pseudomonadota</taxon>
        <taxon>Gammaproteobacteria</taxon>
        <taxon>Legionellales</taxon>
        <taxon>Coxiellaceae</taxon>
        <taxon>Aquicella</taxon>
    </lineage>
</organism>
<evidence type="ECO:0000256" key="5">
    <source>
        <dbReference type="ARBA" id="ARBA00023049"/>
    </source>
</evidence>
<keyword evidence="2" id="KW-0479">Metal-binding</keyword>
<dbReference type="GO" id="GO:0006508">
    <property type="term" value="P:proteolysis"/>
    <property type="evidence" value="ECO:0007669"/>
    <property type="project" value="UniProtKB-KW"/>
</dbReference>
<sequence length="226" mass="25393">MRITDWPQEDRPREKLLNRGENALTDAELIAIFLKSGTRGKTALDLARELLNEFGGIKKLMRAPSQSLIRKPGLGRAKYSTLKAAIELGRRYLGEPMQTGAALNNSRITQRFLADRLREHTSEVFACLFMDNHFRLICFEELFHGTINETSIYPREIVRRALIHNAAKIILAHNHPSGSPVPSEADRQVTALIKKTLHLVDIDVVDHIIIGNPDNFSFAEAGMISS</sequence>
<dbReference type="InterPro" id="IPR037518">
    <property type="entry name" value="MPN"/>
</dbReference>
<reference evidence="8 9" key="1">
    <citation type="submission" date="2019-08" db="EMBL/GenBank/DDBJ databases">
        <authorList>
            <person name="Guy L."/>
        </authorList>
    </citation>
    <scope>NUCLEOTIDE SEQUENCE [LARGE SCALE GENOMIC DNA]</scope>
    <source>
        <strain evidence="8 9">SGT-108</strain>
    </source>
</reference>
<evidence type="ECO:0000256" key="6">
    <source>
        <dbReference type="RuleBase" id="RU003797"/>
    </source>
</evidence>
<dbReference type="InterPro" id="IPR010994">
    <property type="entry name" value="RuvA_2-like"/>
</dbReference>
<keyword evidence="3" id="KW-0378">Hydrolase</keyword>
<dbReference type="OrthoDB" id="9804482at2"/>
<protein>
    <recommendedName>
        <fullName evidence="7">MPN domain-containing protein</fullName>
    </recommendedName>
</protein>
<dbReference type="PROSITE" id="PS01302">
    <property type="entry name" value="UPF0758"/>
    <property type="match status" value="1"/>
</dbReference>
<comment type="similarity">
    <text evidence="6">Belongs to the UPF0758 family.</text>
</comment>
<dbReference type="InterPro" id="IPR025657">
    <property type="entry name" value="RadC_JAB"/>
</dbReference>
<keyword evidence="9" id="KW-1185">Reference proteome</keyword>
<feature type="domain" description="MPN" evidence="7">
    <location>
        <begin position="102"/>
        <end position="224"/>
    </location>
</feature>
<accession>A0A5E4PDA7</accession>
<dbReference type="PROSITE" id="PS50249">
    <property type="entry name" value="MPN"/>
    <property type="match status" value="1"/>
</dbReference>
<keyword evidence="1" id="KW-0645">Protease</keyword>
<keyword evidence="4" id="KW-0862">Zinc</keyword>
<dbReference type="GO" id="GO:0008237">
    <property type="term" value="F:metallopeptidase activity"/>
    <property type="evidence" value="ECO:0007669"/>
    <property type="project" value="UniProtKB-KW"/>
</dbReference>
<evidence type="ECO:0000313" key="9">
    <source>
        <dbReference type="Proteomes" id="UP000324194"/>
    </source>
</evidence>
<dbReference type="EMBL" id="LR699119">
    <property type="protein sequence ID" value="VVC74899.1"/>
    <property type="molecule type" value="Genomic_DNA"/>
</dbReference>
<proteinExistence type="inferred from homology"/>